<dbReference type="InterPro" id="IPR043502">
    <property type="entry name" value="DNA/RNA_pol_sf"/>
</dbReference>
<dbReference type="Proteomes" id="UP001283361">
    <property type="component" value="Unassembled WGS sequence"/>
</dbReference>
<feature type="region of interest" description="Disordered" evidence="1">
    <location>
        <begin position="89"/>
        <end position="163"/>
    </location>
</feature>
<sequence length="186" mass="21694">MEPYIRMNTELRKQATSAFEKDLYKLMNNSVFGKTMENLRKRVDVKLVRSHEEDKLRRLIASPSFARANIFDDDLAAIEVHKSRLVLQSKHLRRRPRRHRGPQEPSSPQPPRIRGHEHSRPIEDPNVRLLLRAAEEPVRKPVPAPLHRHRQPPPRDRDGGRLSGYDCACRSIRHVRLPTRAPSAQR</sequence>
<proteinExistence type="predicted"/>
<evidence type="ECO:0000256" key="1">
    <source>
        <dbReference type="SAM" id="MobiDB-lite"/>
    </source>
</evidence>
<feature type="compositionally biased region" description="Basic and acidic residues" evidence="1">
    <location>
        <begin position="114"/>
        <end position="126"/>
    </location>
</feature>
<evidence type="ECO:0008006" key="4">
    <source>
        <dbReference type="Google" id="ProtNLM"/>
    </source>
</evidence>
<dbReference type="EMBL" id="JAWDGP010000875">
    <property type="protein sequence ID" value="KAK3796522.1"/>
    <property type="molecule type" value="Genomic_DNA"/>
</dbReference>
<gene>
    <name evidence="2" type="ORF">RRG08_003241</name>
</gene>
<dbReference type="AlphaFoldDB" id="A0AAE1AZ39"/>
<evidence type="ECO:0000313" key="3">
    <source>
        <dbReference type="Proteomes" id="UP001283361"/>
    </source>
</evidence>
<protein>
    <recommendedName>
        <fullName evidence="4">DNA-directed DNA polymerase</fullName>
    </recommendedName>
</protein>
<reference evidence="2" key="1">
    <citation type="journal article" date="2023" name="G3 (Bethesda)">
        <title>A reference genome for the long-term kleptoplast-retaining sea slug Elysia crispata morphotype clarki.</title>
        <authorList>
            <person name="Eastman K.E."/>
            <person name="Pendleton A.L."/>
            <person name="Shaikh M.A."/>
            <person name="Suttiyut T."/>
            <person name="Ogas R."/>
            <person name="Tomko P."/>
            <person name="Gavelis G."/>
            <person name="Widhalm J.R."/>
            <person name="Wisecaver J.H."/>
        </authorList>
    </citation>
    <scope>NUCLEOTIDE SEQUENCE</scope>
    <source>
        <strain evidence="2">ECLA1</strain>
    </source>
</reference>
<accession>A0AAE1AZ39</accession>
<dbReference type="SUPFAM" id="SSF56672">
    <property type="entry name" value="DNA/RNA polymerases"/>
    <property type="match status" value="1"/>
</dbReference>
<organism evidence="2 3">
    <name type="scientific">Elysia crispata</name>
    <name type="common">lettuce slug</name>
    <dbReference type="NCBI Taxonomy" id="231223"/>
    <lineage>
        <taxon>Eukaryota</taxon>
        <taxon>Metazoa</taxon>
        <taxon>Spiralia</taxon>
        <taxon>Lophotrochozoa</taxon>
        <taxon>Mollusca</taxon>
        <taxon>Gastropoda</taxon>
        <taxon>Heterobranchia</taxon>
        <taxon>Euthyneura</taxon>
        <taxon>Panpulmonata</taxon>
        <taxon>Sacoglossa</taxon>
        <taxon>Placobranchoidea</taxon>
        <taxon>Plakobranchidae</taxon>
        <taxon>Elysia</taxon>
    </lineage>
</organism>
<name>A0AAE1AZ39_9GAST</name>
<feature type="compositionally biased region" description="Basic residues" evidence="1">
    <location>
        <begin position="90"/>
        <end position="100"/>
    </location>
</feature>
<evidence type="ECO:0000313" key="2">
    <source>
        <dbReference type="EMBL" id="KAK3796522.1"/>
    </source>
</evidence>
<comment type="caution">
    <text evidence="2">The sequence shown here is derived from an EMBL/GenBank/DDBJ whole genome shotgun (WGS) entry which is preliminary data.</text>
</comment>
<keyword evidence="3" id="KW-1185">Reference proteome</keyword>